<reference evidence="1" key="1">
    <citation type="submission" date="2022-08" db="EMBL/GenBank/DDBJ databases">
        <title>Genome Sequence of Lecanicillium fungicola.</title>
        <authorList>
            <person name="Buettner E."/>
        </authorList>
    </citation>
    <scope>NUCLEOTIDE SEQUENCE</scope>
    <source>
        <strain evidence="1">Babe33</strain>
    </source>
</reference>
<keyword evidence="2" id="KW-1185">Reference proteome</keyword>
<name>A0ACC1MRQ6_9HYPO</name>
<gene>
    <name evidence="1" type="ORF">NQ176_g8792</name>
</gene>
<sequence length="654" mass="73133">MATVQLPPLQFEEGGLQIVLLPSLDEEATSAFEDPFADYFSAQDNNQDNAQNDKPLLTPQHYIEPKQQVPEESKQELPENLKQVQHQETQHSKFDRHDMPRPLQESTETPQHEPRYTLQSKSFKDEVYDKSHQIVKQASQQKSPEEEVRQEPLQELDQEPRQPAPQELEQESQVEQNDFESSSSTDEAGPRHPIPAFQAAFAESLREATEGTAIQKPNLQGWDAKTRREMLLSQEKDDEPFDIKWRYRPGQTQHEIMKLVAQISFGVYLMFNGMANSNSQVIGILQGHIDEIDEFLEVSLEDLNQAVEDLTKRIQHLELPMENMPVFEQLLKDGKFRAEILDGNERIDAILTRTNVAMRQWDDDIEAGLRSSTVFGAWLNDTANGQWVEDQPELLDVYDAMKGNTDGWLNAFQDMNDRAQEINGLIMTLMTIITEMETKASEVAERTSTSPTVAGTGISLPNHRVVNGASPSPPPSRHSHAKSLSPLVGTQVYAPNLLSLTPNDSNKDGDEDNDDIFFPLPGGLPLLPPTPNRHRSSASLSSRPTDSPTVQLTYAPSEASLSNAASEDTSLYILQPRTYTPQLPPPVPSPRLRNSESPVASASLLAKKPSLRDRIANPPTSIQIPPTADEESPLFPPGLSFPTPRRVPDGHPEL</sequence>
<evidence type="ECO:0000313" key="1">
    <source>
        <dbReference type="EMBL" id="KAJ2969203.1"/>
    </source>
</evidence>
<dbReference type="Proteomes" id="UP001143910">
    <property type="component" value="Unassembled WGS sequence"/>
</dbReference>
<protein>
    <submittedName>
        <fullName evidence="1">Uncharacterized protein</fullName>
    </submittedName>
</protein>
<dbReference type="EMBL" id="JANJQO010001798">
    <property type="protein sequence ID" value="KAJ2969203.1"/>
    <property type="molecule type" value="Genomic_DNA"/>
</dbReference>
<comment type="caution">
    <text evidence="1">The sequence shown here is derived from an EMBL/GenBank/DDBJ whole genome shotgun (WGS) entry which is preliminary data.</text>
</comment>
<accession>A0ACC1MRQ6</accession>
<evidence type="ECO:0000313" key="2">
    <source>
        <dbReference type="Proteomes" id="UP001143910"/>
    </source>
</evidence>
<proteinExistence type="predicted"/>
<organism evidence="1 2">
    <name type="scientific">Zarea fungicola</name>
    <dbReference type="NCBI Taxonomy" id="93591"/>
    <lineage>
        <taxon>Eukaryota</taxon>
        <taxon>Fungi</taxon>
        <taxon>Dikarya</taxon>
        <taxon>Ascomycota</taxon>
        <taxon>Pezizomycotina</taxon>
        <taxon>Sordariomycetes</taxon>
        <taxon>Hypocreomycetidae</taxon>
        <taxon>Hypocreales</taxon>
        <taxon>Cordycipitaceae</taxon>
        <taxon>Zarea</taxon>
    </lineage>
</organism>